<dbReference type="Proteomes" id="UP001430953">
    <property type="component" value="Unassembled WGS sequence"/>
</dbReference>
<accession>A0AAW2FDH8</accession>
<organism evidence="2 3">
    <name type="scientific">Cardiocondyla obscurior</name>
    <dbReference type="NCBI Taxonomy" id="286306"/>
    <lineage>
        <taxon>Eukaryota</taxon>
        <taxon>Metazoa</taxon>
        <taxon>Ecdysozoa</taxon>
        <taxon>Arthropoda</taxon>
        <taxon>Hexapoda</taxon>
        <taxon>Insecta</taxon>
        <taxon>Pterygota</taxon>
        <taxon>Neoptera</taxon>
        <taxon>Endopterygota</taxon>
        <taxon>Hymenoptera</taxon>
        <taxon>Apocrita</taxon>
        <taxon>Aculeata</taxon>
        <taxon>Formicoidea</taxon>
        <taxon>Formicidae</taxon>
        <taxon>Myrmicinae</taxon>
        <taxon>Cardiocondyla</taxon>
    </lineage>
</organism>
<gene>
    <name evidence="2" type="ORF">PUN28_012608</name>
</gene>
<sequence>MYLLFLNLVYTSFLSRFTRSDRTQAFRIMRGRVGSQWTRIDSINSNFLGNNREIESPQSRGINEVCRIDCGPASGTGRRPVILAASGILFSIATEIVIPLSVPLPGSFSGPSLACFK</sequence>
<evidence type="ECO:0000256" key="1">
    <source>
        <dbReference type="SAM" id="SignalP"/>
    </source>
</evidence>
<dbReference type="AlphaFoldDB" id="A0AAW2FDH8"/>
<proteinExistence type="predicted"/>
<dbReference type="EMBL" id="JADYXP020000012">
    <property type="protein sequence ID" value="KAL0113552.1"/>
    <property type="molecule type" value="Genomic_DNA"/>
</dbReference>
<name>A0AAW2FDH8_9HYME</name>
<keyword evidence="1" id="KW-0732">Signal</keyword>
<protein>
    <submittedName>
        <fullName evidence="2">Uncharacterized protein</fullName>
    </submittedName>
</protein>
<feature type="chain" id="PRO_5043688342" evidence="1">
    <location>
        <begin position="21"/>
        <end position="117"/>
    </location>
</feature>
<evidence type="ECO:0000313" key="3">
    <source>
        <dbReference type="Proteomes" id="UP001430953"/>
    </source>
</evidence>
<evidence type="ECO:0000313" key="2">
    <source>
        <dbReference type="EMBL" id="KAL0113552.1"/>
    </source>
</evidence>
<feature type="signal peptide" evidence="1">
    <location>
        <begin position="1"/>
        <end position="20"/>
    </location>
</feature>
<reference evidence="2 3" key="1">
    <citation type="submission" date="2023-03" db="EMBL/GenBank/DDBJ databases">
        <title>High recombination rates correlate with genetic variation in Cardiocondyla obscurior ants.</title>
        <authorList>
            <person name="Errbii M."/>
        </authorList>
    </citation>
    <scope>NUCLEOTIDE SEQUENCE [LARGE SCALE GENOMIC DNA]</scope>
    <source>
        <strain evidence="2">Alpha-2009</strain>
        <tissue evidence="2">Whole body</tissue>
    </source>
</reference>
<keyword evidence="3" id="KW-1185">Reference proteome</keyword>
<comment type="caution">
    <text evidence="2">The sequence shown here is derived from an EMBL/GenBank/DDBJ whole genome shotgun (WGS) entry which is preliminary data.</text>
</comment>